<dbReference type="OrthoDB" id="9979195at2759"/>
<reference evidence="3" key="2">
    <citation type="submission" date="2020-02" db="EMBL/GenBank/DDBJ databases">
        <title>Identification and distribution of gene clusters putatively required for synthesis of sphingolipid metabolism inhibitors in phylogenetically diverse species of the filamentous fungus Fusarium.</title>
        <authorList>
            <person name="Kim H.-S."/>
            <person name="Busman M."/>
            <person name="Brown D.W."/>
            <person name="Divon H."/>
            <person name="Uhlig S."/>
            <person name="Proctor R.H."/>
        </authorList>
    </citation>
    <scope>NUCLEOTIDE SEQUENCE</scope>
    <source>
        <strain evidence="3">NRRL 25174</strain>
    </source>
</reference>
<evidence type="ECO:0000313" key="4">
    <source>
        <dbReference type="Proteomes" id="UP000730481"/>
    </source>
</evidence>
<protein>
    <recommendedName>
        <fullName evidence="2">Linalool dehydratase/isomerase domain-containing protein</fullName>
    </recommendedName>
</protein>
<comment type="caution">
    <text evidence="3">The sequence shown here is derived from an EMBL/GenBank/DDBJ whole genome shotgun (WGS) entry which is preliminary data.</text>
</comment>
<evidence type="ECO:0000259" key="2">
    <source>
        <dbReference type="Pfam" id="PF18566"/>
    </source>
</evidence>
<evidence type="ECO:0000256" key="1">
    <source>
        <dbReference type="SAM" id="Phobius"/>
    </source>
</evidence>
<feature type="transmembrane region" description="Helical" evidence="1">
    <location>
        <begin position="142"/>
        <end position="161"/>
    </location>
</feature>
<keyword evidence="4" id="KW-1185">Reference proteome</keyword>
<name>A0A9P5DTT0_9HYPO</name>
<gene>
    <name evidence="3" type="ORF">FBEOM_11647</name>
</gene>
<keyword evidence="1" id="KW-0472">Membrane</keyword>
<evidence type="ECO:0000313" key="3">
    <source>
        <dbReference type="EMBL" id="KAF4334514.1"/>
    </source>
</evidence>
<dbReference type="AlphaFoldDB" id="A0A9P5DTT0"/>
<keyword evidence="1" id="KW-0812">Transmembrane</keyword>
<organism evidence="3 4">
    <name type="scientific">Fusarium beomiforme</name>
    <dbReference type="NCBI Taxonomy" id="44412"/>
    <lineage>
        <taxon>Eukaryota</taxon>
        <taxon>Fungi</taxon>
        <taxon>Dikarya</taxon>
        <taxon>Ascomycota</taxon>
        <taxon>Pezizomycotina</taxon>
        <taxon>Sordariomycetes</taxon>
        <taxon>Hypocreomycetidae</taxon>
        <taxon>Hypocreales</taxon>
        <taxon>Nectriaceae</taxon>
        <taxon>Fusarium</taxon>
        <taxon>Fusarium burgessii species complex</taxon>
    </lineage>
</organism>
<feature type="transmembrane region" description="Helical" evidence="1">
    <location>
        <begin position="103"/>
        <end position="130"/>
    </location>
</feature>
<keyword evidence="1" id="KW-1133">Transmembrane helix</keyword>
<dbReference type="EMBL" id="PVQB02000672">
    <property type="protein sequence ID" value="KAF4334514.1"/>
    <property type="molecule type" value="Genomic_DNA"/>
</dbReference>
<sequence length="644" mass="71263">MGTVKSDVQSGQAYGVTGPYAKDLIPPHVGSGPHRKNIQKRTLEVWTTLTLVAVGIFFQNYVDIGSRFRAAALGLVFPGAGYLASANIPAGILFVLTWASIPLALFAWFGAGAILFPLLVWGLSIIGAYFTAGEALWENSGYWTLGILFTGFLYANVSSRAERNRGYKKRMVRNAFILQQAAETDRLVAAASKKEEDEELSLEALRKLQYLFDQAFQSLDDWSGFTIVDQFQTSALRYQIYQMMFVLGLYQSTYAPNAHGYVNQAFQRIIERSLTKKVLNFWKWERLTGKFSFDWDPVKQDNIMVTGFLLQGVMLYTANTGDMRYTKPGSLVFHIDENHTYRYSVHDIQESLVRQWSASPYCLISCEPNWIYVMCNLQGMTGAVVYDRVFGTKSTEVLLPIFEESLSTNFTETSGSVLTIRSEMTGFTIPGLCGAAGDLAAIMMGCGPLKNFSRRLWAIIRNETVVFNNRTKDVSLTGLVGADKIDTGNYRANDHGMYPQLAMAAGEYGDEELKEACVKKFEKAWGVVTNPTGSQCLDIKDASCLMNQAALTAALIRPGAYNRMIQKGPSEKALKGPILSEVPYPGVLIAKARSHTSEDLELVLYPSADAGVFDLGVSRLVSGETYGYQEKEVKADENGHATGV</sequence>
<feature type="domain" description="Linalool dehydratase/isomerase" evidence="2">
    <location>
        <begin position="237"/>
        <end position="528"/>
    </location>
</feature>
<reference evidence="3" key="1">
    <citation type="journal article" date="2017" name="Mycologia">
        <title>Fusarium algeriense, sp. nov., a novel toxigenic crown rot pathogen of durum wheat from Algeria is nested in the Fusarium burgessii species complex.</title>
        <authorList>
            <person name="Laraba I."/>
            <person name="Keddad A."/>
            <person name="Boureghda H."/>
            <person name="Abdallah N."/>
            <person name="Vaughan M.M."/>
            <person name="Proctor R.H."/>
            <person name="Busman M."/>
            <person name="O'Donnell K."/>
        </authorList>
    </citation>
    <scope>NUCLEOTIDE SEQUENCE</scope>
    <source>
        <strain evidence="3">NRRL 25174</strain>
    </source>
</reference>
<proteinExistence type="predicted"/>
<accession>A0A9P5DTT0</accession>
<feature type="transmembrane region" description="Helical" evidence="1">
    <location>
        <begin position="43"/>
        <end position="62"/>
    </location>
</feature>
<feature type="transmembrane region" description="Helical" evidence="1">
    <location>
        <begin position="68"/>
        <end position="96"/>
    </location>
</feature>
<dbReference type="Pfam" id="PF18566">
    <property type="entry name" value="Ldi"/>
    <property type="match status" value="1"/>
</dbReference>
<dbReference type="Proteomes" id="UP000730481">
    <property type="component" value="Unassembled WGS sequence"/>
</dbReference>
<dbReference type="InterPro" id="IPR041411">
    <property type="entry name" value="Ldi"/>
</dbReference>